<feature type="region of interest" description="Disordered" evidence="1">
    <location>
        <begin position="35"/>
        <end position="54"/>
    </location>
</feature>
<gene>
    <name evidence="2" type="ORF">LECACI_7A008438</name>
</gene>
<evidence type="ECO:0000313" key="2">
    <source>
        <dbReference type="EMBL" id="CAK4033280.1"/>
    </source>
</evidence>
<feature type="compositionally biased region" description="Polar residues" evidence="1">
    <location>
        <begin position="44"/>
        <end position="53"/>
    </location>
</feature>
<feature type="region of interest" description="Disordered" evidence="1">
    <location>
        <begin position="117"/>
        <end position="136"/>
    </location>
</feature>
<organism evidence="2 3">
    <name type="scientific">Lecanosticta acicola</name>
    <dbReference type="NCBI Taxonomy" id="111012"/>
    <lineage>
        <taxon>Eukaryota</taxon>
        <taxon>Fungi</taxon>
        <taxon>Dikarya</taxon>
        <taxon>Ascomycota</taxon>
        <taxon>Pezizomycotina</taxon>
        <taxon>Dothideomycetes</taxon>
        <taxon>Dothideomycetidae</taxon>
        <taxon>Mycosphaerellales</taxon>
        <taxon>Mycosphaerellaceae</taxon>
        <taxon>Lecanosticta</taxon>
    </lineage>
</organism>
<reference evidence="2" key="1">
    <citation type="submission" date="2023-11" db="EMBL/GenBank/DDBJ databases">
        <authorList>
            <person name="Alioto T."/>
            <person name="Alioto T."/>
            <person name="Gomez Garrido J."/>
        </authorList>
    </citation>
    <scope>NUCLEOTIDE SEQUENCE</scope>
</reference>
<accession>A0AAI9EEM6</accession>
<evidence type="ECO:0000256" key="1">
    <source>
        <dbReference type="SAM" id="MobiDB-lite"/>
    </source>
</evidence>
<proteinExistence type="predicted"/>
<dbReference type="EMBL" id="CAVMBE010000082">
    <property type="protein sequence ID" value="CAK4033280.1"/>
    <property type="molecule type" value="Genomic_DNA"/>
</dbReference>
<comment type="caution">
    <text evidence="2">The sequence shown here is derived from an EMBL/GenBank/DDBJ whole genome shotgun (WGS) entry which is preliminary data.</text>
</comment>
<feature type="region of interest" description="Disordered" evidence="1">
    <location>
        <begin position="146"/>
        <end position="171"/>
    </location>
</feature>
<dbReference type="Proteomes" id="UP001296104">
    <property type="component" value="Unassembled WGS sequence"/>
</dbReference>
<sequence>MPSRIPEVWEEWQEAMSLADDNPRSQQQLLQTISAARRRRNSHDTINTTSPQNFGPARTMPFVYSLMDQRSLQDYILRYPDFCDSSHPETMQNSPEGFAEGLCFLRALPRIVLSVKDQASREDRTKTSSSGSGHSDGFVVQFREWLNPGPNSRNGGPDGQNLGSRAEGGDSSQLRTCIDMTLAASEVVLDDLMGRIITVEGIK</sequence>
<evidence type="ECO:0000313" key="3">
    <source>
        <dbReference type="Proteomes" id="UP001296104"/>
    </source>
</evidence>
<keyword evidence="3" id="KW-1185">Reference proteome</keyword>
<protein>
    <submittedName>
        <fullName evidence="2">Uncharacterized protein</fullName>
    </submittedName>
</protein>
<dbReference type="AlphaFoldDB" id="A0AAI9EEM6"/>
<name>A0AAI9EEM6_9PEZI</name>